<organism evidence="7 8">
    <name type="scientific">Trichloromonas acetexigens</name>
    <dbReference type="NCBI Taxonomy" id="38815"/>
    <lineage>
        <taxon>Bacteria</taxon>
        <taxon>Pseudomonadati</taxon>
        <taxon>Thermodesulfobacteriota</taxon>
        <taxon>Desulfuromonadia</taxon>
        <taxon>Desulfuromonadales</taxon>
        <taxon>Trichloromonadaceae</taxon>
        <taxon>Trichloromonas</taxon>
    </lineage>
</organism>
<dbReference type="Gene3D" id="3.10.20.10">
    <property type="match status" value="1"/>
</dbReference>
<keyword evidence="2 5" id="KW-0342">GTP-binding</keyword>
<keyword evidence="1 5" id="KW-0963">Cytoplasm</keyword>
<gene>
    <name evidence="4 7" type="primary">fdhD</name>
    <name evidence="5" type="synonym">mobA</name>
    <name evidence="7" type="ORF">FL622_13570</name>
</gene>
<comment type="similarity">
    <text evidence="5">Belongs to the MobA family.</text>
</comment>
<dbReference type="PANTHER" id="PTHR30592">
    <property type="entry name" value="FORMATE DEHYDROGENASE"/>
    <property type="match status" value="1"/>
</dbReference>
<proteinExistence type="inferred from homology"/>
<dbReference type="HAMAP" id="MF_00187">
    <property type="entry name" value="FdhD"/>
    <property type="match status" value="1"/>
</dbReference>
<dbReference type="Gene3D" id="3.90.550.10">
    <property type="entry name" value="Spore Coat Polysaccharide Biosynthesis Protein SpsA, Chain A"/>
    <property type="match status" value="1"/>
</dbReference>
<dbReference type="InterPro" id="IPR016193">
    <property type="entry name" value="Cytidine_deaminase-like"/>
</dbReference>
<dbReference type="InterPro" id="IPR029044">
    <property type="entry name" value="Nucleotide-diphossugar_trans"/>
</dbReference>
<evidence type="ECO:0000256" key="1">
    <source>
        <dbReference type="ARBA" id="ARBA00022490"/>
    </source>
</evidence>
<dbReference type="Gene3D" id="3.40.140.10">
    <property type="entry name" value="Cytidine Deaminase, domain 2"/>
    <property type="match status" value="1"/>
</dbReference>
<comment type="cofactor">
    <cofactor evidence="5">
        <name>Mg(2+)</name>
        <dbReference type="ChEBI" id="CHEBI:18420"/>
    </cofactor>
</comment>
<dbReference type="Proteomes" id="UP000317155">
    <property type="component" value="Unassembled WGS sequence"/>
</dbReference>
<dbReference type="Pfam" id="PF02634">
    <property type="entry name" value="FdhD-NarQ"/>
    <property type="match status" value="1"/>
</dbReference>
<dbReference type="SUPFAM" id="SSF53927">
    <property type="entry name" value="Cytidine deaminase-like"/>
    <property type="match status" value="1"/>
</dbReference>
<dbReference type="GO" id="GO:0046872">
    <property type="term" value="F:metal ion binding"/>
    <property type="evidence" value="ECO:0007669"/>
    <property type="project" value="UniProtKB-KW"/>
</dbReference>
<dbReference type="RefSeq" id="WP_092053748.1">
    <property type="nucleotide sequence ID" value="NZ_FOJJ01000003.1"/>
</dbReference>
<dbReference type="OrthoDB" id="3197277at2"/>
<protein>
    <recommendedName>
        <fullName evidence="4 5">Multifunctional fusion protein</fullName>
    </recommendedName>
    <domain>
        <recommendedName>
            <fullName evidence="5">Probable molybdenum cofactor guanylyltransferase</fullName>
            <shortName evidence="5">MoCo guanylyltransferase</shortName>
            <ecNumber evidence="5">2.7.7.77</ecNumber>
        </recommendedName>
        <alternativeName>
            <fullName evidence="5">GTP:molybdopterin guanylyltransferase</fullName>
        </alternativeName>
        <alternativeName>
            <fullName evidence="5">Molybdopterin-guanine dinucleotide synthase</fullName>
            <shortName evidence="5">MGD synthase</shortName>
        </alternativeName>
        <alternativeName>
            <fullName evidence="5">Molybdopterin guanylyltransferase</fullName>
        </alternativeName>
        <alternativeName>
            <fullName evidence="5">Mo-MPT guanylyltransferase</fullName>
        </alternativeName>
    </domain>
    <domain>
        <recommendedName>
            <fullName evidence="4">Sulfur carrier protein FdhD</fullName>
        </recommendedName>
    </domain>
</protein>
<feature type="domain" description="MobA-like NTP transferase" evidence="6">
    <location>
        <begin position="269"/>
        <end position="415"/>
    </location>
</feature>
<comment type="caution">
    <text evidence="5">Lacks conserved residue(s) required for the propagation of feature annotation.</text>
</comment>
<dbReference type="GO" id="GO:0005525">
    <property type="term" value="F:GTP binding"/>
    <property type="evidence" value="ECO:0007669"/>
    <property type="project" value="UniProtKB-UniRule"/>
</dbReference>
<dbReference type="InterPro" id="IPR013482">
    <property type="entry name" value="Molybde_CF_guanTrfase"/>
</dbReference>
<accession>A0A550J7U1</accession>
<keyword evidence="5" id="KW-0479">Metal-binding</keyword>
<feature type="binding site" evidence="5">
    <location>
        <position position="284"/>
    </location>
    <ligand>
        <name>GTP</name>
        <dbReference type="ChEBI" id="CHEBI:37565"/>
    </ligand>
</feature>
<comment type="catalytic activity">
    <reaction evidence="5">
        <text>Mo-molybdopterin + GTP + H(+) = Mo-molybdopterin guanine dinucleotide + diphosphate</text>
        <dbReference type="Rhea" id="RHEA:34243"/>
        <dbReference type="ChEBI" id="CHEBI:15378"/>
        <dbReference type="ChEBI" id="CHEBI:33019"/>
        <dbReference type="ChEBI" id="CHEBI:37565"/>
        <dbReference type="ChEBI" id="CHEBI:71302"/>
        <dbReference type="ChEBI" id="CHEBI:71310"/>
        <dbReference type="EC" id="2.7.7.77"/>
    </reaction>
</comment>
<reference evidence="7 8" key="1">
    <citation type="submission" date="2019-07" db="EMBL/GenBank/DDBJ databases">
        <title>Insights of Desulfuromonas acetexigens electromicrobiology.</title>
        <authorList>
            <person name="Katuri K."/>
            <person name="Sapireddy V."/>
            <person name="Shaw D.R."/>
            <person name="Saikaly P."/>
        </authorList>
    </citation>
    <scope>NUCLEOTIDE SEQUENCE [LARGE SCALE GENOMIC DNA]</scope>
    <source>
        <strain evidence="7 8">2873</strain>
    </source>
</reference>
<keyword evidence="5" id="KW-0547">Nucleotide-binding</keyword>
<dbReference type="InterPro" id="IPR025877">
    <property type="entry name" value="MobA-like_NTP_Trfase"/>
</dbReference>
<feature type="binding site" evidence="5">
    <location>
        <position position="358"/>
    </location>
    <ligand>
        <name>Mg(2+)</name>
        <dbReference type="ChEBI" id="CHEBI:18420"/>
    </ligand>
</feature>
<comment type="domain">
    <text evidence="5">The N-terminal domain determines nucleotide recognition and specific binding, while the C-terminal domain determines the specific binding to the target protein.</text>
</comment>
<dbReference type="GO" id="GO:0061603">
    <property type="term" value="F:molybdenum cofactor guanylyltransferase activity"/>
    <property type="evidence" value="ECO:0007669"/>
    <property type="project" value="UniProtKB-EC"/>
</dbReference>
<comment type="function">
    <text evidence="5">Transfers a GMP moiety from GTP to Mo-molybdopterin (Mo-MPT) cofactor (Moco or molybdenum cofactor) to form Mo-molybdopterin guanine dinucleotide (Mo-MGD) cofactor.</text>
</comment>
<dbReference type="GO" id="GO:0005737">
    <property type="term" value="C:cytoplasm"/>
    <property type="evidence" value="ECO:0007669"/>
    <property type="project" value="UniProtKB-SubCell"/>
</dbReference>
<evidence type="ECO:0000256" key="3">
    <source>
        <dbReference type="ARBA" id="ARBA00023150"/>
    </source>
</evidence>
<dbReference type="NCBIfam" id="TIGR00129">
    <property type="entry name" value="fdhD_narQ"/>
    <property type="match status" value="1"/>
</dbReference>
<evidence type="ECO:0000259" key="6">
    <source>
        <dbReference type="Pfam" id="PF12804"/>
    </source>
</evidence>
<keyword evidence="5" id="KW-0460">Magnesium</keyword>
<comment type="subcellular location">
    <subcellularLocation>
        <location evidence="5">Cytoplasm</location>
    </subcellularLocation>
</comment>
<name>A0A550J7U1_9BACT</name>
<dbReference type="GO" id="GO:0006777">
    <property type="term" value="P:Mo-molybdopterin cofactor biosynthetic process"/>
    <property type="evidence" value="ECO:0007669"/>
    <property type="project" value="UniProtKB-UniRule"/>
</dbReference>
<dbReference type="GO" id="GO:0097163">
    <property type="term" value="F:sulfur carrier activity"/>
    <property type="evidence" value="ECO:0007669"/>
    <property type="project" value="UniProtKB-UniRule"/>
</dbReference>
<dbReference type="GO" id="GO:0016783">
    <property type="term" value="F:sulfurtransferase activity"/>
    <property type="evidence" value="ECO:0007669"/>
    <property type="project" value="InterPro"/>
</dbReference>
<evidence type="ECO:0000256" key="4">
    <source>
        <dbReference type="HAMAP-Rule" id="MF_00187"/>
    </source>
</evidence>
<sequence length="473" mass="51616">MEHANQRPVHFYKNGALTGDARPVAQEFPVRLTVNGRELATLIASPHQLNFLVAGFLRNQGFVEVLDDILQLGVCAEFGAAQVRLRGEIPERLQPTLTSGCGTGISFNLQTGSATLPRPAANRQRVTPAAIFTLMRELQQRAEQYRSHGGIHSAAVGDGEKLLLYAEDLGRHNTLDRIAGEALFKGIDLAGKLLVTSGRVSTEMVAKAARLGIPLIASRTSPTDMAIRMSEELGITLIGYLRGESFEVYSRPEGLAAPRRKAKIAGVSAVILAGGESRRMGSDKSLLPWHGGRFIEHIHRLLDELFDEVIIVTNSPGLYDSIPCRKEPDIYYKQGSLAGIHSGLCHARNERIFVVACDMPFLSEEVIRALCACDRQAEVVIPRSEWGLEPLHACYAKSCLPAIEAVLDAGKKRIVGFFPEVRVVEVAAAELKKIDPEGLSFRNINTPEEYFALRDQALASTETAVSGKFAARS</sequence>
<dbReference type="CDD" id="cd02503">
    <property type="entry name" value="MobA"/>
    <property type="match status" value="1"/>
</dbReference>
<dbReference type="EC" id="2.7.7.77" evidence="5"/>
<dbReference type="EMBL" id="VJVV01000011">
    <property type="protein sequence ID" value="TRO79295.1"/>
    <property type="molecule type" value="Genomic_DNA"/>
</dbReference>
<keyword evidence="8" id="KW-1185">Reference proteome</keyword>
<feature type="binding site" evidence="5">
    <location>
        <position position="358"/>
    </location>
    <ligand>
        <name>GTP</name>
        <dbReference type="ChEBI" id="CHEBI:37565"/>
    </ligand>
</feature>
<keyword evidence="3 5" id="KW-0501">Molybdenum cofactor biosynthesis</keyword>
<comment type="caution">
    <text evidence="7">The sequence shown here is derived from an EMBL/GenBank/DDBJ whole genome shotgun (WGS) entry which is preliminary data.</text>
</comment>
<dbReference type="HAMAP" id="MF_00316">
    <property type="entry name" value="MobA"/>
    <property type="match status" value="1"/>
</dbReference>
<dbReference type="InterPro" id="IPR003786">
    <property type="entry name" value="FdhD"/>
</dbReference>
<dbReference type="PANTHER" id="PTHR30592:SF1">
    <property type="entry name" value="SULFUR CARRIER PROTEIN FDHD"/>
    <property type="match status" value="1"/>
</dbReference>
<evidence type="ECO:0000256" key="5">
    <source>
        <dbReference type="HAMAP-Rule" id="MF_00316"/>
    </source>
</evidence>
<evidence type="ECO:0000313" key="7">
    <source>
        <dbReference type="EMBL" id="TRO79295.1"/>
    </source>
</evidence>
<comment type="similarity">
    <text evidence="4">Belongs to the FdhD family.</text>
</comment>
<dbReference type="SUPFAM" id="SSF53448">
    <property type="entry name" value="Nucleotide-diphospho-sugar transferases"/>
    <property type="match status" value="1"/>
</dbReference>
<keyword evidence="5 7" id="KW-0808">Transferase</keyword>
<feature type="active site" description="Cysteine persulfide intermediate" evidence="4">
    <location>
        <position position="101"/>
    </location>
</feature>
<evidence type="ECO:0000313" key="8">
    <source>
        <dbReference type="Proteomes" id="UP000317155"/>
    </source>
</evidence>
<feature type="binding site" evidence="5">
    <location>
        <begin position="272"/>
        <end position="274"/>
    </location>
    <ligand>
        <name>GTP</name>
        <dbReference type="ChEBI" id="CHEBI:37565"/>
    </ligand>
</feature>
<evidence type="ECO:0000256" key="2">
    <source>
        <dbReference type="ARBA" id="ARBA00023134"/>
    </source>
</evidence>
<comment type="function">
    <text evidence="4">Required for formate dehydrogenase (FDH) activity. Acts as a sulfur carrier protein that transfers sulfur from IscS to the molybdenum cofactor prior to its insertion into FDH.</text>
</comment>
<dbReference type="Pfam" id="PF12804">
    <property type="entry name" value="NTP_transf_3"/>
    <property type="match status" value="1"/>
</dbReference>
<dbReference type="AlphaFoldDB" id="A0A550J7U1"/>